<dbReference type="InterPro" id="IPR019775">
    <property type="entry name" value="WD40_repeat_CS"/>
</dbReference>
<dbReference type="InterPro" id="IPR036322">
    <property type="entry name" value="WD40_repeat_dom_sf"/>
</dbReference>
<dbReference type="Gene3D" id="2.130.10.10">
    <property type="entry name" value="YVTN repeat-like/Quinoprotein amine dehydrogenase"/>
    <property type="match status" value="1"/>
</dbReference>
<evidence type="ECO:0000256" key="1">
    <source>
        <dbReference type="ARBA" id="ARBA00022574"/>
    </source>
</evidence>
<dbReference type="InterPro" id="IPR001680">
    <property type="entry name" value="WD40_rpt"/>
</dbReference>
<dbReference type="GO" id="GO:0030042">
    <property type="term" value="P:actin filament depolymerization"/>
    <property type="evidence" value="ECO:0007669"/>
    <property type="project" value="TreeGrafter"/>
</dbReference>
<evidence type="ECO:0000313" key="5">
    <source>
        <dbReference type="EMBL" id="CAD7412956.1"/>
    </source>
</evidence>
<dbReference type="SUPFAM" id="SSF50978">
    <property type="entry name" value="WD40 repeat-like"/>
    <property type="match status" value="1"/>
</dbReference>
<dbReference type="PROSITE" id="PS50294">
    <property type="entry name" value="WD_REPEATS_REGION"/>
    <property type="match status" value="1"/>
</dbReference>
<gene>
    <name evidence="5" type="ORF">TCEB3V08_LOCUS11587</name>
</gene>
<name>A0A7R9H9G9_TIMCR</name>
<dbReference type="PANTHER" id="PTHR19856">
    <property type="entry name" value="WD-REPEATCONTAINING PROTEIN WDR1"/>
    <property type="match status" value="1"/>
</dbReference>
<feature type="repeat" description="WD" evidence="4">
    <location>
        <begin position="96"/>
        <end position="125"/>
    </location>
</feature>
<reference evidence="5" key="1">
    <citation type="submission" date="2020-11" db="EMBL/GenBank/DDBJ databases">
        <authorList>
            <person name="Tran Van P."/>
        </authorList>
    </citation>
    <scope>NUCLEOTIDE SEQUENCE</scope>
</reference>
<dbReference type="PROSITE" id="PS00678">
    <property type="entry name" value="WD_REPEATS_1"/>
    <property type="match status" value="1"/>
</dbReference>
<accession>A0A7R9H9G9</accession>
<dbReference type="Pfam" id="PF00400">
    <property type="entry name" value="WD40"/>
    <property type="match status" value="2"/>
</dbReference>
<evidence type="ECO:0000256" key="2">
    <source>
        <dbReference type="ARBA" id="ARBA00022737"/>
    </source>
</evidence>
<dbReference type="GO" id="GO:0051015">
    <property type="term" value="F:actin filament binding"/>
    <property type="evidence" value="ECO:0007669"/>
    <property type="project" value="TreeGrafter"/>
</dbReference>
<evidence type="ECO:0000256" key="3">
    <source>
        <dbReference type="ARBA" id="ARBA00038366"/>
    </source>
</evidence>
<sequence length="172" mass="19040">MRRKEEKGRTKGGQTLMKIGLRIRVYGAPGRSHRLSAEESGGQSLIAMGYMLGQEGQDMGGLGAAEKRESRLVKNVSGRLYLPDVRLAHKKEWGFHNARVNCVAWSPNSLLVASGSLDTTIIIWSTHNPAKHTIIKNAHPQSQITRLAWLDDETLVSVGQDCNTKLWNITPI</sequence>
<dbReference type="PANTHER" id="PTHR19856:SF0">
    <property type="entry name" value="WD REPEAT-CONTAINING PROTEIN 1"/>
    <property type="match status" value="1"/>
</dbReference>
<keyword evidence="1 4" id="KW-0853">WD repeat</keyword>
<dbReference type="GO" id="GO:0045214">
    <property type="term" value="P:sarcomere organization"/>
    <property type="evidence" value="ECO:0007669"/>
    <property type="project" value="TreeGrafter"/>
</dbReference>
<dbReference type="GO" id="GO:0030864">
    <property type="term" value="C:cortical actin cytoskeleton"/>
    <property type="evidence" value="ECO:0007669"/>
    <property type="project" value="TreeGrafter"/>
</dbReference>
<evidence type="ECO:0000256" key="4">
    <source>
        <dbReference type="PROSITE-ProRule" id="PRU00221"/>
    </source>
</evidence>
<organism evidence="5">
    <name type="scientific">Timema cristinae</name>
    <name type="common">Walking stick</name>
    <dbReference type="NCBI Taxonomy" id="61476"/>
    <lineage>
        <taxon>Eukaryota</taxon>
        <taxon>Metazoa</taxon>
        <taxon>Ecdysozoa</taxon>
        <taxon>Arthropoda</taxon>
        <taxon>Hexapoda</taxon>
        <taxon>Insecta</taxon>
        <taxon>Pterygota</taxon>
        <taxon>Neoptera</taxon>
        <taxon>Polyneoptera</taxon>
        <taxon>Phasmatodea</taxon>
        <taxon>Timematodea</taxon>
        <taxon>Timematoidea</taxon>
        <taxon>Timematidae</taxon>
        <taxon>Timema</taxon>
    </lineage>
</organism>
<dbReference type="PROSITE" id="PS50082">
    <property type="entry name" value="WD_REPEATS_2"/>
    <property type="match status" value="1"/>
</dbReference>
<dbReference type="InterPro" id="IPR015943">
    <property type="entry name" value="WD40/YVTN_repeat-like_dom_sf"/>
</dbReference>
<keyword evidence="2" id="KW-0677">Repeat</keyword>
<dbReference type="EMBL" id="OC323307">
    <property type="protein sequence ID" value="CAD7412956.1"/>
    <property type="molecule type" value="Genomic_DNA"/>
</dbReference>
<dbReference type="GO" id="GO:0040011">
    <property type="term" value="P:locomotion"/>
    <property type="evidence" value="ECO:0007669"/>
    <property type="project" value="TreeGrafter"/>
</dbReference>
<comment type="similarity">
    <text evidence="3">Belongs to the WD repeat AIP1 family.</text>
</comment>
<dbReference type="SMART" id="SM00320">
    <property type="entry name" value="WD40"/>
    <property type="match status" value="2"/>
</dbReference>
<dbReference type="AlphaFoldDB" id="A0A7R9H9G9"/>
<protein>
    <submittedName>
        <fullName evidence="5">Uncharacterized protein</fullName>
    </submittedName>
</protein>
<proteinExistence type="inferred from homology"/>